<dbReference type="OrthoDB" id="5537330at2759"/>
<dbReference type="InterPro" id="IPR003779">
    <property type="entry name" value="CMD-like"/>
</dbReference>
<dbReference type="GeneID" id="54297933"/>
<protein>
    <recommendedName>
        <fullName evidence="2">Carboxymuconolactone decarboxylase-like domain-containing protein</fullName>
    </recommendedName>
</protein>
<evidence type="ECO:0000313" key="4">
    <source>
        <dbReference type="Proteomes" id="UP000799438"/>
    </source>
</evidence>
<dbReference type="EMBL" id="ML995485">
    <property type="protein sequence ID" value="KAF2142033.1"/>
    <property type="molecule type" value="Genomic_DNA"/>
</dbReference>
<dbReference type="Pfam" id="PF02627">
    <property type="entry name" value="CMD"/>
    <property type="match status" value="1"/>
</dbReference>
<accession>A0A6A6BF72</accession>
<dbReference type="InterPro" id="IPR052999">
    <property type="entry name" value="PTS1_Protein"/>
</dbReference>
<evidence type="ECO:0000256" key="1">
    <source>
        <dbReference type="SAM" id="MobiDB-lite"/>
    </source>
</evidence>
<feature type="domain" description="Carboxymuconolactone decarboxylase-like" evidence="2">
    <location>
        <begin position="197"/>
        <end position="251"/>
    </location>
</feature>
<sequence>MPPLNLPTILTPALVHSIRSQPHLPRHVWYYVTGVTLSALNRPDEVPKVLAYALENGAEAPTTTSAPTPTAAPERHERSATTTTAAVAEDAAEQLRIARRMREGLVKSAAVLGVPKAINALLALKAMTPEYLLDEAGAPSPTQRRAEMYDTPPTEILGRGQRYFERVYGKVARRVMGQMDRSGTEDLGLTGRLVYGYLLSNERVLDARDSSFVLVAALIPQDVNPQLKGHLRGALNNGATADEVRAVREIVIRICEASGMRMLEAEAPGGWGWREEIANV</sequence>
<proteinExistence type="predicted"/>
<dbReference type="Gene3D" id="1.20.1290.10">
    <property type="entry name" value="AhpD-like"/>
    <property type="match status" value="1"/>
</dbReference>
<dbReference type="GO" id="GO:0051920">
    <property type="term" value="F:peroxiredoxin activity"/>
    <property type="evidence" value="ECO:0007669"/>
    <property type="project" value="InterPro"/>
</dbReference>
<gene>
    <name evidence="3" type="ORF">K452DRAFT_287230</name>
</gene>
<dbReference type="RefSeq" id="XP_033397745.1">
    <property type="nucleotide sequence ID" value="XM_033540437.1"/>
</dbReference>
<evidence type="ECO:0000313" key="3">
    <source>
        <dbReference type="EMBL" id="KAF2142033.1"/>
    </source>
</evidence>
<dbReference type="PANTHER" id="PTHR28180:SF2">
    <property type="entry name" value="PEROXISOMAL PROTEIN 2"/>
    <property type="match status" value="1"/>
</dbReference>
<dbReference type="PANTHER" id="PTHR28180">
    <property type="entry name" value="CONSERVED MITOCHONDRIAL PROTEIN-RELATED"/>
    <property type="match status" value="1"/>
</dbReference>
<name>A0A6A6BF72_9PEZI</name>
<keyword evidence="4" id="KW-1185">Reference proteome</keyword>
<dbReference type="AlphaFoldDB" id="A0A6A6BF72"/>
<reference evidence="3" key="1">
    <citation type="journal article" date="2020" name="Stud. Mycol.">
        <title>101 Dothideomycetes genomes: a test case for predicting lifestyles and emergence of pathogens.</title>
        <authorList>
            <person name="Haridas S."/>
            <person name="Albert R."/>
            <person name="Binder M."/>
            <person name="Bloem J."/>
            <person name="Labutti K."/>
            <person name="Salamov A."/>
            <person name="Andreopoulos B."/>
            <person name="Baker S."/>
            <person name="Barry K."/>
            <person name="Bills G."/>
            <person name="Bluhm B."/>
            <person name="Cannon C."/>
            <person name="Castanera R."/>
            <person name="Culley D."/>
            <person name="Daum C."/>
            <person name="Ezra D."/>
            <person name="Gonzalez J."/>
            <person name="Henrissat B."/>
            <person name="Kuo A."/>
            <person name="Liang C."/>
            <person name="Lipzen A."/>
            <person name="Lutzoni F."/>
            <person name="Magnuson J."/>
            <person name="Mondo S."/>
            <person name="Nolan M."/>
            <person name="Ohm R."/>
            <person name="Pangilinan J."/>
            <person name="Park H.-J."/>
            <person name="Ramirez L."/>
            <person name="Alfaro M."/>
            <person name="Sun H."/>
            <person name="Tritt A."/>
            <person name="Yoshinaga Y."/>
            <person name="Zwiers L.-H."/>
            <person name="Turgeon B."/>
            <person name="Goodwin S."/>
            <person name="Spatafora J."/>
            <person name="Crous P."/>
            <person name="Grigoriev I."/>
        </authorList>
    </citation>
    <scope>NUCLEOTIDE SEQUENCE</scope>
    <source>
        <strain evidence="3">CBS 121167</strain>
    </source>
</reference>
<organism evidence="3 4">
    <name type="scientific">Aplosporella prunicola CBS 121167</name>
    <dbReference type="NCBI Taxonomy" id="1176127"/>
    <lineage>
        <taxon>Eukaryota</taxon>
        <taxon>Fungi</taxon>
        <taxon>Dikarya</taxon>
        <taxon>Ascomycota</taxon>
        <taxon>Pezizomycotina</taxon>
        <taxon>Dothideomycetes</taxon>
        <taxon>Dothideomycetes incertae sedis</taxon>
        <taxon>Botryosphaeriales</taxon>
        <taxon>Aplosporellaceae</taxon>
        <taxon>Aplosporella</taxon>
    </lineage>
</organism>
<feature type="compositionally biased region" description="Low complexity" evidence="1">
    <location>
        <begin position="59"/>
        <end position="72"/>
    </location>
</feature>
<feature type="region of interest" description="Disordered" evidence="1">
    <location>
        <begin position="59"/>
        <end position="85"/>
    </location>
</feature>
<evidence type="ECO:0000259" key="2">
    <source>
        <dbReference type="Pfam" id="PF02627"/>
    </source>
</evidence>
<dbReference type="Proteomes" id="UP000799438">
    <property type="component" value="Unassembled WGS sequence"/>
</dbReference>
<dbReference type="SUPFAM" id="SSF69118">
    <property type="entry name" value="AhpD-like"/>
    <property type="match status" value="1"/>
</dbReference>
<dbReference type="InterPro" id="IPR029032">
    <property type="entry name" value="AhpD-like"/>
</dbReference>